<protein>
    <recommendedName>
        <fullName evidence="7">Xylanolytic transcriptional activator regulatory domain-containing protein</fullName>
    </recommendedName>
</protein>
<sequence>MEDSLQQIHQTLQEQSQDRKRESTGESYRENCVQPASLLPQGDVTISLPENPEENCDDSIAIFPMENFDQNDQPDLPPPQILEALKDMYFQHGHSWMNILDASQFERNMFNPDQTILLHALVVFGFKYWTDSFPDSRMRQQYTDRSREKILSLAVNEISFPSAQALAFLAFDALGQGPSSKTLNVMSLLTTAIGQLGLVRAVVEDNERRTESPTRMVRSQVHECRPRENETVQQPCLFWTVYVLDRIIGVSHGFECRVAPNLFRRTVVDKDEVLTPARRVEVLISDVRTKTGRAGLSKSFCLLVEISTLIERVNEFIMRPVNLRDFAQSQEWKSHFRALDAALCSWKEAQLATQQESLGEFDPVLTTCRAIFHTAIIRLQSVAAFPPKTYSHFSASSLAPSRCEREIQSMCRLCESLQPSQYSSLGPLLVFAVWVAARNMVTLWTSGWEERTSAVPPELTTLRETLCTLAEYWPCAQRFTAMIDLAVDAANQANELSTLAIFNDVSKTAFGLQNVLGPRIQHNQGAEMAQLWDLFSLPGIDGNNSFF</sequence>
<keyword evidence="4" id="KW-0804">Transcription</keyword>
<reference evidence="8 9" key="2">
    <citation type="submission" date="2021-10" db="EMBL/GenBank/DDBJ databases">
        <authorList>
            <person name="Piombo E."/>
        </authorList>
    </citation>
    <scope>NUCLEOTIDE SEQUENCE [LARGE SCALE GENOMIC DNA]</scope>
</reference>
<keyword evidence="3" id="KW-0805">Transcription regulation</keyword>
<dbReference type="CDD" id="cd12148">
    <property type="entry name" value="fungal_TF_MHR"/>
    <property type="match status" value="1"/>
</dbReference>
<reference evidence="9" key="1">
    <citation type="submission" date="2019-06" db="EMBL/GenBank/DDBJ databases">
        <authorList>
            <person name="Broberg M."/>
        </authorList>
    </citation>
    <scope>NUCLEOTIDE SEQUENCE [LARGE SCALE GENOMIC DNA]</scope>
</reference>
<dbReference type="GO" id="GO:0003677">
    <property type="term" value="F:DNA binding"/>
    <property type="evidence" value="ECO:0007669"/>
    <property type="project" value="InterPro"/>
</dbReference>
<organism evidence="8 9">
    <name type="scientific">Clonostachys byssicola</name>
    <dbReference type="NCBI Taxonomy" id="160290"/>
    <lineage>
        <taxon>Eukaryota</taxon>
        <taxon>Fungi</taxon>
        <taxon>Dikarya</taxon>
        <taxon>Ascomycota</taxon>
        <taxon>Pezizomycotina</taxon>
        <taxon>Sordariomycetes</taxon>
        <taxon>Hypocreomycetidae</taxon>
        <taxon>Hypocreales</taxon>
        <taxon>Bionectriaceae</taxon>
        <taxon>Clonostachys</taxon>
    </lineage>
</organism>
<name>A0A9N9UHW6_9HYPO</name>
<dbReference type="GO" id="GO:0008270">
    <property type="term" value="F:zinc ion binding"/>
    <property type="evidence" value="ECO:0007669"/>
    <property type="project" value="InterPro"/>
</dbReference>
<keyword evidence="2" id="KW-0479">Metal-binding</keyword>
<evidence type="ECO:0000256" key="3">
    <source>
        <dbReference type="ARBA" id="ARBA00023015"/>
    </source>
</evidence>
<keyword evidence="9" id="KW-1185">Reference proteome</keyword>
<dbReference type="OrthoDB" id="4456959at2759"/>
<evidence type="ECO:0000256" key="5">
    <source>
        <dbReference type="ARBA" id="ARBA00023242"/>
    </source>
</evidence>
<evidence type="ECO:0000256" key="1">
    <source>
        <dbReference type="ARBA" id="ARBA00004123"/>
    </source>
</evidence>
<dbReference type="Pfam" id="PF04082">
    <property type="entry name" value="Fungal_trans"/>
    <property type="match status" value="1"/>
</dbReference>
<dbReference type="GO" id="GO:0000981">
    <property type="term" value="F:DNA-binding transcription factor activity, RNA polymerase II-specific"/>
    <property type="evidence" value="ECO:0007669"/>
    <property type="project" value="InterPro"/>
</dbReference>
<evidence type="ECO:0000256" key="4">
    <source>
        <dbReference type="ARBA" id="ARBA00023163"/>
    </source>
</evidence>
<keyword evidence="5" id="KW-0539">Nucleus</keyword>
<dbReference type="PANTHER" id="PTHR47338:SF20">
    <property type="entry name" value="ZN(II)2CYS6 TRANSCRIPTION FACTOR (EUROFUNG)"/>
    <property type="match status" value="1"/>
</dbReference>
<dbReference type="AlphaFoldDB" id="A0A9N9UHW6"/>
<comment type="caution">
    <text evidence="8">The sequence shown here is derived from an EMBL/GenBank/DDBJ whole genome shotgun (WGS) entry which is preliminary data.</text>
</comment>
<feature type="compositionally biased region" description="Basic and acidic residues" evidence="6">
    <location>
        <begin position="16"/>
        <end position="29"/>
    </location>
</feature>
<dbReference type="PANTHER" id="PTHR47338">
    <property type="entry name" value="ZN(II)2CYS6 TRANSCRIPTION FACTOR (EUROFUNG)-RELATED"/>
    <property type="match status" value="1"/>
</dbReference>
<gene>
    <name evidence="8" type="ORF">CBYS24578_00007344</name>
</gene>
<proteinExistence type="predicted"/>
<feature type="region of interest" description="Disordered" evidence="6">
    <location>
        <begin position="1"/>
        <end position="34"/>
    </location>
</feature>
<dbReference type="InterPro" id="IPR007219">
    <property type="entry name" value="XnlR_reg_dom"/>
</dbReference>
<dbReference type="Proteomes" id="UP000754883">
    <property type="component" value="Unassembled WGS sequence"/>
</dbReference>
<evidence type="ECO:0000256" key="2">
    <source>
        <dbReference type="ARBA" id="ARBA00022723"/>
    </source>
</evidence>
<comment type="subcellular location">
    <subcellularLocation>
        <location evidence="1">Nucleus</location>
    </subcellularLocation>
</comment>
<feature type="domain" description="Xylanolytic transcriptional activator regulatory" evidence="7">
    <location>
        <begin position="87"/>
        <end position="254"/>
    </location>
</feature>
<evidence type="ECO:0000313" key="8">
    <source>
        <dbReference type="EMBL" id="CAG9991118.1"/>
    </source>
</evidence>
<evidence type="ECO:0000313" key="9">
    <source>
        <dbReference type="Proteomes" id="UP000754883"/>
    </source>
</evidence>
<accession>A0A9N9UHW6</accession>
<feature type="compositionally biased region" description="Polar residues" evidence="6">
    <location>
        <begin position="1"/>
        <end position="15"/>
    </location>
</feature>
<dbReference type="GO" id="GO:0005634">
    <property type="term" value="C:nucleus"/>
    <property type="evidence" value="ECO:0007669"/>
    <property type="project" value="UniProtKB-SubCell"/>
</dbReference>
<dbReference type="GO" id="GO:0006351">
    <property type="term" value="P:DNA-templated transcription"/>
    <property type="evidence" value="ECO:0007669"/>
    <property type="project" value="InterPro"/>
</dbReference>
<dbReference type="InterPro" id="IPR050815">
    <property type="entry name" value="TF_fung"/>
</dbReference>
<evidence type="ECO:0000259" key="7">
    <source>
        <dbReference type="Pfam" id="PF04082"/>
    </source>
</evidence>
<evidence type="ECO:0000256" key="6">
    <source>
        <dbReference type="SAM" id="MobiDB-lite"/>
    </source>
</evidence>
<dbReference type="EMBL" id="CABFNO020001476">
    <property type="protein sequence ID" value="CAG9991118.1"/>
    <property type="molecule type" value="Genomic_DNA"/>
</dbReference>